<dbReference type="InterPro" id="IPR026337">
    <property type="entry name" value="AKG_HExxH"/>
</dbReference>
<dbReference type="NCBIfam" id="TIGR04267">
    <property type="entry name" value="mod_HExxH"/>
    <property type="match status" value="1"/>
</dbReference>
<dbReference type="EMBL" id="BMNC01000013">
    <property type="protein sequence ID" value="GGN16718.1"/>
    <property type="molecule type" value="Genomic_DNA"/>
</dbReference>
<evidence type="ECO:0000313" key="1">
    <source>
        <dbReference type="EMBL" id="GGN16718.1"/>
    </source>
</evidence>
<sequence>MAAPASTHALHAVLSPAVTLVDERRALYRLGLDLFAPDAELSDNLADHPIVRYEIGRALAGESGLDPARLIEVAAMSVRDVGIAVAADPAAADVLEAPLRIVAPPNTRPQPLTEVDGDRFETALAIVAEGVRLFRELAPAMAEDLLGHVSMLAVMKRETSGGVVSASTRYVPGIVLIDEPSVPMEVAEALVHEGAHEKFFDMAITKDFLDSGAEDADYFQTSWSGARWPLEQTFAAWHAYSCLAQFFLSVGAEQLGPDSLLAKASERAAEIGRWLLVHERDLLGDARWLLRALMGEATDSSGQGLAPSEVDDPPGVAVSCHLSRDHVFRLSSNVQYRRSISGRVVAGRQANPPRIYWLDEDAGWAIGQCGRDGTPQKFERLVLRATGEWQVGSAEVRRRLENAFGELLLADLVERTPEKEL</sequence>
<gene>
    <name evidence="1" type="ORF">GCM10011609_67000</name>
</gene>
<protein>
    <recommendedName>
        <fullName evidence="3">HEXXH motif-containing protein</fullName>
    </recommendedName>
</protein>
<organism evidence="1 2">
    <name type="scientific">Lentzea pudingi</name>
    <dbReference type="NCBI Taxonomy" id="1789439"/>
    <lineage>
        <taxon>Bacteria</taxon>
        <taxon>Bacillati</taxon>
        <taxon>Actinomycetota</taxon>
        <taxon>Actinomycetes</taxon>
        <taxon>Pseudonocardiales</taxon>
        <taxon>Pseudonocardiaceae</taxon>
        <taxon>Lentzea</taxon>
    </lineage>
</organism>
<keyword evidence="2" id="KW-1185">Reference proteome</keyword>
<proteinExistence type="predicted"/>
<reference evidence="2" key="1">
    <citation type="journal article" date="2019" name="Int. J. Syst. Evol. Microbiol.">
        <title>The Global Catalogue of Microorganisms (GCM) 10K type strain sequencing project: providing services to taxonomists for standard genome sequencing and annotation.</title>
        <authorList>
            <consortium name="The Broad Institute Genomics Platform"/>
            <consortium name="The Broad Institute Genome Sequencing Center for Infectious Disease"/>
            <person name="Wu L."/>
            <person name="Ma J."/>
        </authorList>
    </citation>
    <scope>NUCLEOTIDE SEQUENCE [LARGE SCALE GENOMIC DNA]</scope>
    <source>
        <strain evidence="2">CGMCC 4.7319</strain>
    </source>
</reference>
<name>A0ABQ2IPR9_9PSEU</name>
<dbReference type="RefSeq" id="WP_189158877.1">
    <property type="nucleotide sequence ID" value="NZ_BMNC01000013.1"/>
</dbReference>
<comment type="caution">
    <text evidence="1">The sequence shown here is derived from an EMBL/GenBank/DDBJ whole genome shotgun (WGS) entry which is preliminary data.</text>
</comment>
<dbReference type="Proteomes" id="UP000597656">
    <property type="component" value="Unassembled WGS sequence"/>
</dbReference>
<accession>A0ABQ2IPR9</accession>
<evidence type="ECO:0008006" key="3">
    <source>
        <dbReference type="Google" id="ProtNLM"/>
    </source>
</evidence>
<evidence type="ECO:0000313" key="2">
    <source>
        <dbReference type="Proteomes" id="UP000597656"/>
    </source>
</evidence>